<feature type="active site" evidence="7">
    <location>
        <position position="83"/>
    </location>
</feature>
<dbReference type="RefSeq" id="WP_146391525.1">
    <property type="nucleotide sequence ID" value="NZ_SJPK01000005.1"/>
</dbReference>
<dbReference type="Gene3D" id="3.90.120.10">
    <property type="entry name" value="DNA Methylase, subunit A, domain 2"/>
    <property type="match status" value="1"/>
</dbReference>
<organism evidence="8 9">
    <name type="scientific">Allorhodopirellula solitaria</name>
    <dbReference type="NCBI Taxonomy" id="2527987"/>
    <lineage>
        <taxon>Bacteria</taxon>
        <taxon>Pseudomonadati</taxon>
        <taxon>Planctomycetota</taxon>
        <taxon>Planctomycetia</taxon>
        <taxon>Pirellulales</taxon>
        <taxon>Pirellulaceae</taxon>
        <taxon>Allorhodopirellula</taxon>
    </lineage>
</organism>
<dbReference type="EC" id="2.1.1.37" evidence="1"/>
<evidence type="ECO:0000256" key="6">
    <source>
        <dbReference type="ARBA" id="ARBA00047422"/>
    </source>
</evidence>
<evidence type="ECO:0000256" key="7">
    <source>
        <dbReference type="PROSITE-ProRule" id="PRU01016"/>
    </source>
</evidence>
<comment type="similarity">
    <text evidence="7">Belongs to the class I-like SAM-binding methyltransferase superfamily. C5-methyltransferase family.</text>
</comment>
<dbReference type="PANTHER" id="PTHR46098:SF1">
    <property type="entry name" value="TRNA (CYTOSINE(38)-C(5))-METHYLTRANSFERASE"/>
    <property type="match status" value="1"/>
</dbReference>
<dbReference type="GO" id="GO:0032259">
    <property type="term" value="P:methylation"/>
    <property type="evidence" value="ECO:0007669"/>
    <property type="project" value="UniProtKB-KW"/>
</dbReference>
<dbReference type="Pfam" id="PF00145">
    <property type="entry name" value="DNA_methylase"/>
    <property type="match status" value="1"/>
</dbReference>
<evidence type="ECO:0000256" key="5">
    <source>
        <dbReference type="ARBA" id="ARBA00022747"/>
    </source>
</evidence>
<evidence type="ECO:0000313" key="8">
    <source>
        <dbReference type="EMBL" id="TWT66405.1"/>
    </source>
</evidence>
<dbReference type="InterPro" id="IPR050750">
    <property type="entry name" value="C5-MTase"/>
</dbReference>
<sequence length="318" mass="35598">MSAFVELFCGLGGVSESVRQFNCVHSDERALNVIRAVDINRDCAAVHEHNFGLAVDCRSLESMNLHEITATHPHQTWWLSPPCQPYCRRGRGQPQRDRRCDAIQAITRFLARSDTLPSVVILENVPEFASSQDAADLRKALGQREYATWSGDLCPTQFGVPNLRRRHYLIARRDAGEVASPRIAAPTRQWNFPIASILDEDAQTAPELWVDRAIVDSYRTSMDIVDPDDVSARAACFGSGYGKSIIRSGSYLRRGDRVRRFSPTEVARLLGFSPQFRFPDRIGVRRRWKMLGNSVSVFVVRAVLESASPAVARSAGPR</sequence>
<keyword evidence="5" id="KW-0680">Restriction system</keyword>
<protein>
    <recommendedName>
        <fullName evidence="1">DNA (cytosine-5-)-methyltransferase</fullName>
        <ecNumber evidence="1">2.1.1.37</ecNumber>
    </recommendedName>
</protein>
<dbReference type="GO" id="GO:0003886">
    <property type="term" value="F:DNA (cytosine-5-)-methyltransferase activity"/>
    <property type="evidence" value="ECO:0007669"/>
    <property type="project" value="UniProtKB-EC"/>
</dbReference>
<dbReference type="SUPFAM" id="SSF53335">
    <property type="entry name" value="S-adenosyl-L-methionine-dependent methyltransferases"/>
    <property type="match status" value="1"/>
</dbReference>
<comment type="catalytic activity">
    <reaction evidence="6">
        <text>a 2'-deoxycytidine in DNA + S-adenosyl-L-methionine = a 5-methyl-2'-deoxycytidine in DNA + S-adenosyl-L-homocysteine + H(+)</text>
        <dbReference type="Rhea" id="RHEA:13681"/>
        <dbReference type="Rhea" id="RHEA-COMP:11369"/>
        <dbReference type="Rhea" id="RHEA-COMP:11370"/>
        <dbReference type="ChEBI" id="CHEBI:15378"/>
        <dbReference type="ChEBI" id="CHEBI:57856"/>
        <dbReference type="ChEBI" id="CHEBI:59789"/>
        <dbReference type="ChEBI" id="CHEBI:85452"/>
        <dbReference type="ChEBI" id="CHEBI:85454"/>
        <dbReference type="EC" id="2.1.1.37"/>
    </reaction>
</comment>
<dbReference type="InterPro" id="IPR001525">
    <property type="entry name" value="C5_MeTfrase"/>
</dbReference>
<evidence type="ECO:0000313" key="9">
    <source>
        <dbReference type="Proteomes" id="UP000318053"/>
    </source>
</evidence>
<dbReference type="AlphaFoldDB" id="A0A5C5XWX8"/>
<dbReference type="InterPro" id="IPR029063">
    <property type="entry name" value="SAM-dependent_MTases_sf"/>
</dbReference>
<keyword evidence="3 7" id="KW-0808">Transferase</keyword>
<dbReference type="PROSITE" id="PS51679">
    <property type="entry name" value="SAM_MT_C5"/>
    <property type="match status" value="1"/>
</dbReference>
<dbReference type="OrthoDB" id="9813719at2"/>
<comment type="caution">
    <text evidence="8">The sequence shown here is derived from an EMBL/GenBank/DDBJ whole genome shotgun (WGS) entry which is preliminary data.</text>
</comment>
<evidence type="ECO:0000256" key="3">
    <source>
        <dbReference type="ARBA" id="ARBA00022679"/>
    </source>
</evidence>
<evidence type="ECO:0000256" key="1">
    <source>
        <dbReference type="ARBA" id="ARBA00011975"/>
    </source>
</evidence>
<evidence type="ECO:0000256" key="2">
    <source>
        <dbReference type="ARBA" id="ARBA00022603"/>
    </source>
</evidence>
<accession>A0A5C5XWX8</accession>
<name>A0A5C5XWX8_9BACT</name>
<dbReference type="Proteomes" id="UP000318053">
    <property type="component" value="Unassembled WGS sequence"/>
</dbReference>
<dbReference type="Gene3D" id="3.40.50.150">
    <property type="entry name" value="Vaccinia Virus protein VP39"/>
    <property type="match status" value="1"/>
</dbReference>
<keyword evidence="9" id="KW-1185">Reference proteome</keyword>
<evidence type="ECO:0000256" key="4">
    <source>
        <dbReference type="ARBA" id="ARBA00022691"/>
    </source>
</evidence>
<dbReference type="GO" id="GO:0009307">
    <property type="term" value="P:DNA restriction-modification system"/>
    <property type="evidence" value="ECO:0007669"/>
    <property type="project" value="UniProtKB-KW"/>
</dbReference>
<keyword evidence="2 7" id="KW-0489">Methyltransferase</keyword>
<dbReference type="EMBL" id="SJPK01000005">
    <property type="protein sequence ID" value="TWT66405.1"/>
    <property type="molecule type" value="Genomic_DNA"/>
</dbReference>
<reference evidence="8 9" key="1">
    <citation type="submission" date="2019-02" db="EMBL/GenBank/DDBJ databases">
        <title>Deep-cultivation of Planctomycetes and their phenomic and genomic characterization uncovers novel biology.</title>
        <authorList>
            <person name="Wiegand S."/>
            <person name="Jogler M."/>
            <person name="Boedeker C."/>
            <person name="Pinto D."/>
            <person name="Vollmers J."/>
            <person name="Rivas-Marin E."/>
            <person name="Kohn T."/>
            <person name="Peeters S.H."/>
            <person name="Heuer A."/>
            <person name="Rast P."/>
            <person name="Oberbeckmann S."/>
            <person name="Bunk B."/>
            <person name="Jeske O."/>
            <person name="Meyerdierks A."/>
            <person name="Storesund J.E."/>
            <person name="Kallscheuer N."/>
            <person name="Luecker S."/>
            <person name="Lage O.M."/>
            <person name="Pohl T."/>
            <person name="Merkel B.J."/>
            <person name="Hornburger P."/>
            <person name="Mueller R.-W."/>
            <person name="Bruemmer F."/>
            <person name="Labrenz M."/>
            <person name="Spormann A.M."/>
            <person name="Op Den Camp H."/>
            <person name="Overmann J."/>
            <person name="Amann R."/>
            <person name="Jetten M.S.M."/>
            <person name="Mascher T."/>
            <person name="Medema M.H."/>
            <person name="Devos D.P."/>
            <person name="Kaster A.-K."/>
            <person name="Ovreas L."/>
            <person name="Rohde M."/>
            <person name="Galperin M.Y."/>
            <person name="Jogler C."/>
        </authorList>
    </citation>
    <scope>NUCLEOTIDE SEQUENCE [LARGE SCALE GENOMIC DNA]</scope>
    <source>
        <strain evidence="8 9">CA85</strain>
    </source>
</reference>
<dbReference type="PANTHER" id="PTHR46098">
    <property type="entry name" value="TRNA (CYTOSINE(38)-C(5))-METHYLTRANSFERASE"/>
    <property type="match status" value="1"/>
</dbReference>
<dbReference type="PRINTS" id="PR00105">
    <property type="entry name" value="C5METTRFRASE"/>
</dbReference>
<keyword evidence="4 7" id="KW-0949">S-adenosyl-L-methionine</keyword>
<proteinExistence type="inferred from homology"/>
<gene>
    <name evidence="8" type="primary">hhaIM</name>
    <name evidence="8" type="ORF">CA85_24990</name>
</gene>